<evidence type="ECO:0000313" key="2">
    <source>
        <dbReference type="Proteomes" id="UP000223839"/>
    </source>
</evidence>
<dbReference type="EMBL" id="NUYG01000047">
    <property type="protein sequence ID" value="PFM88103.1"/>
    <property type="molecule type" value="Genomic_DNA"/>
</dbReference>
<reference evidence="1 2" key="1">
    <citation type="submission" date="2017-09" db="EMBL/GenBank/DDBJ databases">
        <title>Large-scale bioinformatics analysis of Bacillus genomes uncovers conserved roles of natural products in bacterial physiology.</title>
        <authorList>
            <consortium name="Agbiome Team Llc"/>
            <person name="Bleich R.M."/>
            <person name="Grubbs K.J."/>
            <person name="Santa Maria K.C."/>
            <person name="Allen S.E."/>
            <person name="Farag S."/>
            <person name="Shank E.A."/>
            <person name="Bowers A."/>
        </authorList>
    </citation>
    <scope>NUCLEOTIDE SEQUENCE [LARGE SCALE GENOMIC DNA]</scope>
    <source>
        <strain evidence="1 2">AFS077661</strain>
    </source>
</reference>
<comment type="caution">
    <text evidence="1">The sequence shown here is derived from an EMBL/GenBank/DDBJ whole genome shotgun (WGS) entry which is preliminary data.</text>
</comment>
<protein>
    <recommendedName>
        <fullName evidence="3">RES domain-containing protein</fullName>
    </recommendedName>
</protein>
<dbReference type="AlphaFoldDB" id="A0AB36TRU5"/>
<dbReference type="Proteomes" id="UP000223839">
    <property type="component" value="Unassembled WGS sequence"/>
</dbReference>
<sequence>MAFKENKLSKNKTRHLKPELNDFKLPMIVTKDSDYIKSLKKKLNEYQNQILDTIGMDKPLYDETKSNISDILKAINHYYNGNIPLAQQHILNILKKYKNDRYIISILDDSPAIRGITRFISLHDATPENNNIKENEYSFFKARVGNGIYTKDDYLHIPFNKREIISTQRFSLPGVPCMYFGTTSYVCWLELGKPADNEFNVCSYQIPKETRILNLSLPQMLINGMSNIEGAHHTVRSFIGIFPLIIATSYHVKDPNRIFKSEYIISQLIMQCLDTLQIEGVAYISKRVKNDYTNGFCCTNLAIPMKNSKQNYSNFAKYIPYTNPINLGEYKKLLESDKNKDNETKRNKVSFCSSIKATVDYMNKQRPYDGLEFCKFDDFLINEEHKPIEKFNSTNKN</sequence>
<accession>A0AB36TRU5</accession>
<evidence type="ECO:0000313" key="1">
    <source>
        <dbReference type="EMBL" id="PFM88103.1"/>
    </source>
</evidence>
<name>A0AB36TRU5_BACTU</name>
<organism evidence="1 2">
    <name type="scientific">Bacillus thuringiensis</name>
    <dbReference type="NCBI Taxonomy" id="1428"/>
    <lineage>
        <taxon>Bacteria</taxon>
        <taxon>Bacillati</taxon>
        <taxon>Bacillota</taxon>
        <taxon>Bacilli</taxon>
        <taxon>Bacillales</taxon>
        <taxon>Bacillaceae</taxon>
        <taxon>Bacillus</taxon>
        <taxon>Bacillus cereus group</taxon>
    </lineage>
</organism>
<proteinExistence type="predicted"/>
<evidence type="ECO:0008006" key="3">
    <source>
        <dbReference type="Google" id="ProtNLM"/>
    </source>
</evidence>
<gene>
    <name evidence="1" type="ORF">COJ61_22245</name>
</gene>